<dbReference type="Proteomes" id="UP000695022">
    <property type="component" value="Unplaced"/>
</dbReference>
<feature type="compositionally biased region" description="Pro residues" evidence="13">
    <location>
        <begin position="98"/>
        <end position="109"/>
    </location>
</feature>
<proteinExistence type="predicted"/>
<reference evidence="16" key="1">
    <citation type="submission" date="2025-08" db="UniProtKB">
        <authorList>
            <consortium name="RefSeq"/>
        </authorList>
    </citation>
    <scope>IDENTIFICATION</scope>
</reference>
<keyword evidence="9" id="KW-0009">Actin-binding</keyword>
<feature type="region of interest" description="Disordered" evidence="13">
    <location>
        <begin position="630"/>
        <end position="659"/>
    </location>
</feature>
<comment type="subcellular location">
    <subcellularLocation>
        <location evidence="1">Cytoplasm</location>
        <location evidence="1">Cytoskeleton</location>
    </subcellularLocation>
    <subcellularLocation>
        <location evidence="11">Synapse</location>
    </subcellularLocation>
</comment>
<gene>
    <name evidence="16" type="primary">LOC106821009</name>
</gene>
<sequence>MRPWEEYMAERDSGDKEEGDDASTEESLHQPHSALHNGNSPNYGEADVLEPRVDTELEDEHIDALIMSPGGASVESSNSFILETPYKYSGDSSSNVERPPPVPETPPPPLDDEMMELMTKEEAGFLLSLNTRQEVVGTPVIGGDDTAVGRGDGGDGDESHDYDEVPDGEEDTTGDSADYAAPPGDAKLSRNGADMFYMEIPGLASEPDGDDDIEHKHPSRITFCTNPIKVFSTWSVGDYDRRNDDVDPVAASAEYELEKRVEKMDVFPVDLVKGAEGLGLSIIGMGVGADAGIEKLGIFVKTITPAGAAAKDGRIEVNDQIVEVDGKSLVGVSQAYAASVLRNTSGLVRFMIGRERDQANSEIARLISQSILQDKERDDRRKKQEEERKKIQEYLDSCVQVKDASESTAQSEEKERESPDCRSTTPPMDDIAWEGEDENVAYPLDDHSPLSDDSPHRPQCEVFDLPDDLSSDSLSPEMDVQALMIRLKEAQYKNAVAEAELAKVKAKMILMDGTELQKENLQKRTDMLTQRLRESERLLDDTQKEVANYQDMLEESQGQYILLEKKYLKAKKLIKEFQQRENDFMRRDEYHQQVAQEKELEFNSIVKHLKDRVIELEQELRSLHREAGLPGAAPASTAKPLPSLSASASQQPTVPQQPVGTMIRVADMSDVDISDSEHVISPGRLEIYPLPYQPRHCPATLRQLKRRRRRRRRWLRW</sequence>
<keyword evidence="3" id="KW-0963">Cytoplasm</keyword>
<evidence type="ECO:0000256" key="10">
    <source>
        <dbReference type="ARBA" id="ARBA00023212"/>
    </source>
</evidence>
<dbReference type="Pfam" id="PF00595">
    <property type="entry name" value="PDZ"/>
    <property type="match status" value="1"/>
</dbReference>
<dbReference type="PROSITE" id="PS50106">
    <property type="entry name" value="PDZ"/>
    <property type="match status" value="1"/>
</dbReference>
<evidence type="ECO:0000259" key="14">
    <source>
        <dbReference type="PROSITE" id="PS50106"/>
    </source>
</evidence>
<keyword evidence="8 12" id="KW-0175">Coiled coil</keyword>
<keyword evidence="15" id="KW-1185">Reference proteome</keyword>
<dbReference type="Pfam" id="PF17817">
    <property type="entry name" value="PDZ_5"/>
    <property type="match status" value="1"/>
</dbReference>
<dbReference type="GeneID" id="106821009"/>
<evidence type="ECO:0000256" key="11">
    <source>
        <dbReference type="ARBA" id="ARBA00034103"/>
    </source>
</evidence>
<feature type="domain" description="PDZ" evidence="14">
    <location>
        <begin position="268"/>
        <end position="356"/>
    </location>
</feature>
<keyword evidence="6" id="KW-0524">Neurogenesis</keyword>
<feature type="compositionally biased region" description="Low complexity" evidence="13">
    <location>
        <begin position="632"/>
        <end position="659"/>
    </location>
</feature>
<evidence type="ECO:0000256" key="7">
    <source>
        <dbReference type="ARBA" id="ARBA00023018"/>
    </source>
</evidence>
<feature type="region of interest" description="Disordered" evidence="13">
    <location>
        <begin position="1"/>
        <end position="51"/>
    </location>
</feature>
<keyword evidence="7" id="KW-0770">Synapse</keyword>
<dbReference type="InterPro" id="IPR040645">
    <property type="entry name" value="Neurabin-1/2_PDZ"/>
</dbReference>
<evidence type="ECO:0000313" key="15">
    <source>
        <dbReference type="Proteomes" id="UP000695022"/>
    </source>
</evidence>
<keyword evidence="4" id="KW-0597">Phosphoprotein</keyword>
<evidence type="ECO:0000256" key="1">
    <source>
        <dbReference type="ARBA" id="ARBA00004245"/>
    </source>
</evidence>
<dbReference type="PANTHER" id="PTHR16154">
    <property type="entry name" value="NEURABIN"/>
    <property type="match status" value="1"/>
</dbReference>
<dbReference type="RefSeq" id="XP_014681128.1">
    <property type="nucleotide sequence ID" value="XM_014825642.1"/>
</dbReference>
<protein>
    <submittedName>
        <fullName evidence="16">Neurabin-2-like</fullName>
    </submittedName>
</protein>
<evidence type="ECO:0000256" key="3">
    <source>
        <dbReference type="ARBA" id="ARBA00022490"/>
    </source>
</evidence>
<feature type="coiled-coil region" evidence="12">
    <location>
        <begin position="480"/>
        <end position="566"/>
    </location>
</feature>
<evidence type="ECO:0000256" key="6">
    <source>
        <dbReference type="ARBA" id="ARBA00022902"/>
    </source>
</evidence>
<evidence type="ECO:0000256" key="5">
    <source>
        <dbReference type="ARBA" id="ARBA00022782"/>
    </source>
</evidence>
<keyword evidence="10" id="KW-0206">Cytoskeleton</keyword>
<evidence type="ECO:0000256" key="13">
    <source>
        <dbReference type="SAM" id="MobiDB-lite"/>
    </source>
</evidence>
<dbReference type="CDD" id="cd06790">
    <property type="entry name" value="PDZ_neurabin-like"/>
    <property type="match status" value="1"/>
</dbReference>
<dbReference type="InterPro" id="IPR043446">
    <property type="entry name" value="Neurabin-like"/>
</dbReference>
<dbReference type="SUPFAM" id="SSF50156">
    <property type="entry name" value="PDZ domain-like"/>
    <property type="match status" value="1"/>
</dbReference>
<evidence type="ECO:0000256" key="12">
    <source>
        <dbReference type="SAM" id="Coils"/>
    </source>
</evidence>
<feature type="region of interest" description="Disordered" evidence="13">
    <location>
        <begin position="401"/>
        <end position="431"/>
    </location>
</feature>
<feature type="region of interest" description="Disordered" evidence="13">
    <location>
        <begin position="84"/>
        <end position="111"/>
    </location>
</feature>
<evidence type="ECO:0000256" key="9">
    <source>
        <dbReference type="ARBA" id="ARBA00023203"/>
    </source>
</evidence>
<feature type="compositionally biased region" description="Basic and acidic residues" evidence="13">
    <location>
        <begin position="1"/>
        <end position="16"/>
    </location>
</feature>
<dbReference type="InterPro" id="IPR036034">
    <property type="entry name" value="PDZ_sf"/>
</dbReference>
<feature type="region of interest" description="Disordered" evidence="13">
    <location>
        <begin position="139"/>
        <end position="186"/>
    </location>
</feature>
<keyword evidence="5" id="KW-0221">Differentiation</keyword>
<name>A0ABM1F9K7_PRICU</name>
<dbReference type="Gene3D" id="2.30.42.10">
    <property type="match status" value="1"/>
</dbReference>
<dbReference type="SMART" id="SM00228">
    <property type="entry name" value="PDZ"/>
    <property type="match status" value="1"/>
</dbReference>
<evidence type="ECO:0000256" key="2">
    <source>
        <dbReference type="ARBA" id="ARBA00022473"/>
    </source>
</evidence>
<organism evidence="15 16">
    <name type="scientific">Priapulus caudatus</name>
    <name type="common">Priapulid worm</name>
    <dbReference type="NCBI Taxonomy" id="37621"/>
    <lineage>
        <taxon>Eukaryota</taxon>
        <taxon>Metazoa</taxon>
        <taxon>Ecdysozoa</taxon>
        <taxon>Scalidophora</taxon>
        <taxon>Priapulida</taxon>
        <taxon>Priapulimorpha</taxon>
        <taxon>Priapulimorphida</taxon>
        <taxon>Priapulidae</taxon>
        <taxon>Priapulus</taxon>
    </lineage>
</organism>
<evidence type="ECO:0000256" key="8">
    <source>
        <dbReference type="ARBA" id="ARBA00023054"/>
    </source>
</evidence>
<keyword evidence="2" id="KW-0217">Developmental protein</keyword>
<evidence type="ECO:0000256" key="4">
    <source>
        <dbReference type="ARBA" id="ARBA00022553"/>
    </source>
</evidence>
<dbReference type="PANTHER" id="PTHR16154:SF6">
    <property type="entry name" value="SPINOPHILIN, ISOFORM J"/>
    <property type="match status" value="1"/>
</dbReference>
<evidence type="ECO:0000313" key="16">
    <source>
        <dbReference type="RefSeq" id="XP_014681128.1"/>
    </source>
</evidence>
<dbReference type="InterPro" id="IPR001478">
    <property type="entry name" value="PDZ"/>
</dbReference>
<accession>A0ABM1F9K7</accession>
<feature type="compositionally biased region" description="Acidic residues" evidence="13">
    <location>
        <begin position="164"/>
        <end position="173"/>
    </location>
</feature>
<feature type="compositionally biased region" description="Basic and acidic residues" evidence="13">
    <location>
        <begin position="411"/>
        <end position="420"/>
    </location>
</feature>